<dbReference type="PANTHER" id="PTHR43394:SF1">
    <property type="entry name" value="ATP-BINDING CASSETTE SUB-FAMILY B MEMBER 10, MITOCHONDRIAL"/>
    <property type="match status" value="1"/>
</dbReference>
<dbReference type="RefSeq" id="WP_003006135.1">
    <property type="nucleotide sequence ID" value="NZ_GG668631.1"/>
</dbReference>
<feature type="domain" description="ABC transmembrane type-1" evidence="9">
    <location>
        <begin position="30"/>
        <end position="310"/>
    </location>
</feature>
<keyword evidence="4 10" id="KW-0067">ATP-binding</keyword>
<comment type="subcellular location">
    <subcellularLocation>
        <location evidence="1">Cell membrane</location>
        <topology evidence="1">Multi-pass membrane protein</topology>
    </subcellularLocation>
</comment>
<dbReference type="InterPro" id="IPR003439">
    <property type="entry name" value="ABC_transporter-like_ATP-bd"/>
</dbReference>
<feature type="transmembrane region" description="Helical" evidence="7">
    <location>
        <begin position="29"/>
        <end position="49"/>
    </location>
</feature>
<evidence type="ECO:0000256" key="7">
    <source>
        <dbReference type="SAM" id="Phobius"/>
    </source>
</evidence>
<dbReference type="SMART" id="SM00382">
    <property type="entry name" value="AAA"/>
    <property type="match status" value="1"/>
</dbReference>
<dbReference type="SUPFAM" id="SSF52540">
    <property type="entry name" value="P-loop containing nucleoside triphosphate hydrolases"/>
    <property type="match status" value="1"/>
</dbReference>
<sequence>MESQIMVNGGVIGHMRWAWSFAKPQRLQLLLFFCLEICVIILSLVFVYWSKRAVDLVMDKNTTTWKLALILVISSVLLGLSAKIYSEWLNEKIRMKMLIRLQNKVIKSQMTIIWKYIKRWNTGDIQVRIHTDCNEIIQMIAYSSLAFILTLIRLFASFGFLWLMDPMLAILILAISPLFLFSKLYFKRLRDLNSQQKKAESDLGHVVQENIRFRTSIQALGLYDFRWNKVQQSQQMIHRLKLRLLNFSAFSQAILKIAVNAGFLITFVWGVYRLRTGEISFGTMTAFLQLVGRIQSPIISLMSFVPLFIRFRIASDRVRELLDSEVEEEAIPEYLSDVKSIQVENLKFKYDDQLIISDLFLRVNVGDAVAVIGTSGKGKTTLIRLLLALIKPDEGEIRIHTTQDNYLLTNRHRANIAYVPQGDKLFSTTIRENLTGGHDEVTAVQIHRALYLSCAEFVYDLPDGLDTIIGESGYGLSEGQAQRIAIARAMMAEHSIWLFDEITSALDTSTAQELFNRLTEAGKDKIIVFVTHDLVLARQCNQQIYI</sequence>
<keyword evidence="6 7" id="KW-0472">Membrane</keyword>
<keyword evidence="3" id="KW-0547">Nucleotide-binding</keyword>
<name>C2FUH9_SPHSI</name>
<dbReference type="InterPro" id="IPR039421">
    <property type="entry name" value="Type_1_exporter"/>
</dbReference>
<feature type="domain" description="ABC transporter" evidence="8">
    <location>
        <begin position="341"/>
        <end position="546"/>
    </location>
</feature>
<accession>C2FUH9</accession>
<dbReference type="InterPro" id="IPR011527">
    <property type="entry name" value="ABC1_TM_dom"/>
</dbReference>
<dbReference type="Gene3D" id="1.20.1560.10">
    <property type="entry name" value="ABC transporter type 1, transmembrane domain"/>
    <property type="match status" value="1"/>
</dbReference>
<reference evidence="10 11" key="1">
    <citation type="submission" date="2009-01" db="EMBL/GenBank/DDBJ databases">
        <authorList>
            <person name="Qin X."/>
            <person name="Bachman B."/>
            <person name="Battles P."/>
            <person name="Bell A."/>
            <person name="Bess C."/>
            <person name="Bickham C."/>
            <person name="Chaboub L."/>
            <person name="Chen D."/>
            <person name="Coyle M."/>
            <person name="Deiros D.R."/>
            <person name="Dinh H."/>
            <person name="Forbes L."/>
            <person name="Fowler G."/>
            <person name="Francisco L."/>
            <person name="Fu Q."/>
            <person name="Gubbala S."/>
            <person name="Hale W."/>
            <person name="Han Y."/>
            <person name="Hemphill L."/>
            <person name="Highlander S.K."/>
            <person name="Hirani K."/>
            <person name="Hogues M."/>
            <person name="Jackson L."/>
            <person name="Jakkamsetti A."/>
            <person name="Javaid M."/>
            <person name="Jiang H."/>
            <person name="Korchina V."/>
            <person name="Kovar C."/>
            <person name="Lara F."/>
            <person name="Lee S."/>
            <person name="Mata R."/>
            <person name="Mathew T."/>
            <person name="Moen C."/>
            <person name="Morales K."/>
            <person name="Munidasa M."/>
            <person name="Nazareth L."/>
            <person name="Ngo R."/>
            <person name="Nguyen L."/>
            <person name="Okwuonu G."/>
            <person name="Ongeri F."/>
            <person name="Patil S."/>
            <person name="Petrosino J."/>
            <person name="Pham C."/>
            <person name="Pham P."/>
            <person name="Pu L.-L."/>
            <person name="Puazo M."/>
            <person name="Raj R."/>
            <person name="Reid J."/>
            <person name="Rouhana J."/>
            <person name="Saada N."/>
            <person name="Shang Y."/>
            <person name="Simmons D."/>
            <person name="Thornton R."/>
            <person name="Warren J."/>
            <person name="Weissenberger G."/>
            <person name="Zhang J."/>
            <person name="Zhang L."/>
            <person name="Zhou C."/>
            <person name="Zhu D."/>
            <person name="Muzny D."/>
            <person name="Worley K."/>
            <person name="Gibbs R."/>
        </authorList>
    </citation>
    <scope>NUCLEOTIDE SEQUENCE [LARGE SCALE GENOMIC DNA]</scope>
    <source>
        <strain evidence="10 11">ATCC 33300</strain>
    </source>
</reference>
<dbReference type="PROSITE" id="PS50929">
    <property type="entry name" value="ABC_TM1F"/>
    <property type="match status" value="1"/>
</dbReference>
<feature type="transmembrane region" description="Helical" evidence="7">
    <location>
        <begin position="140"/>
        <end position="162"/>
    </location>
</feature>
<evidence type="ECO:0000259" key="9">
    <source>
        <dbReference type="PROSITE" id="PS50929"/>
    </source>
</evidence>
<dbReference type="Pfam" id="PF00005">
    <property type="entry name" value="ABC_tran"/>
    <property type="match status" value="1"/>
</dbReference>
<dbReference type="InterPro" id="IPR003593">
    <property type="entry name" value="AAA+_ATPase"/>
</dbReference>
<dbReference type="GO" id="GO:0005886">
    <property type="term" value="C:plasma membrane"/>
    <property type="evidence" value="ECO:0007669"/>
    <property type="project" value="UniProtKB-SubCell"/>
</dbReference>
<dbReference type="GO" id="GO:0016887">
    <property type="term" value="F:ATP hydrolysis activity"/>
    <property type="evidence" value="ECO:0007669"/>
    <property type="project" value="InterPro"/>
</dbReference>
<keyword evidence="2 7" id="KW-0812">Transmembrane</keyword>
<dbReference type="AlphaFoldDB" id="C2FUH9"/>
<evidence type="ECO:0000313" key="11">
    <source>
        <dbReference type="Proteomes" id="UP000006241"/>
    </source>
</evidence>
<comment type="caution">
    <text evidence="10">The sequence shown here is derived from an EMBL/GenBank/DDBJ whole genome shotgun (WGS) entry which is preliminary data.</text>
</comment>
<feature type="transmembrane region" description="Helical" evidence="7">
    <location>
        <begin position="244"/>
        <end position="270"/>
    </location>
</feature>
<dbReference type="PANTHER" id="PTHR43394">
    <property type="entry name" value="ATP-DEPENDENT PERMEASE MDL1, MITOCHONDRIAL"/>
    <property type="match status" value="1"/>
</dbReference>
<evidence type="ECO:0000256" key="1">
    <source>
        <dbReference type="ARBA" id="ARBA00004651"/>
    </source>
</evidence>
<proteinExistence type="predicted"/>
<dbReference type="EMBL" id="ACHB01000023">
    <property type="protein sequence ID" value="EEI93409.1"/>
    <property type="molecule type" value="Genomic_DNA"/>
</dbReference>
<evidence type="ECO:0000256" key="5">
    <source>
        <dbReference type="ARBA" id="ARBA00022989"/>
    </source>
</evidence>
<feature type="transmembrane region" description="Helical" evidence="7">
    <location>
        <begin position="69"/>
        <end position="86"/>
    </location>
</feature>
<dbReference type="GO" id="GO:0005524">
    <property type="term" value="F:ATP binding"/>
    <property type="evidence" value="ECO:0007669"/>
    <property type="project" value="UniProtKB-KW"/>
</dbReference>
<evidence type="ECO:0000256" key="6">
    <source>
        <dbReference type="ARBA" id="ARBA00023136"/>
    </source>
</evidence>
<organism evidence="10 11">
    <name type="scientific">Sphingobacterium spiritivorum ATCC 33300</name>
    <dbReference type="NCBI Taxonomy" id="525372"/>
    <lineage>
        <taxon>Bacteria</taxon>
        <taxon>Pseudomonadati</taxon>
        <taxon>Bacteroidota</taxon>
        <taxon>Sphingobacteriia</taxon>
        <taxon>Sphingobacteriales</taxon>
        <taxon>Sphingobacteriaceae</taxon>
        <taxon>Sphingobacterium</taxon>
    </lineage>
</organism>
<protein>
    <submittedName>
        <fullName evidence="10">ABC transporter, ATP-binding protein</fullName>
    </submittedName>
</protein>
<dbReference type="GO" id="GO:0015421">
    <property type="term" value="F:ABC-type oligopeptide transporter activity"/>
    <property type="evidence" value="ECO:0007669"/>
    <property type="project" value="TreeGrafter"/>
</dbReference>
<dbReference type="InterPro" id="IPR036640">
    <property type="entry name" value="ABC1_TM_sf"/>
</dbReference>
<dbReference type="Pfam" id="PF00664">
    <property type="entry name" value="ABC_membrane"/>
    <property type="match status" value="1"/>
</dbReference>
<dbReference type="Proteomes" id="UP000006241">
    <property type="component" value="Unassembled WGS sequence"/>
</dbReference>
<dbReference type="InterPro" id="IPR027417">
    <property type="entry name" value="P-loop_NTPase"/>
</dbReference>
<feature type="transmembrane region" description="Helical" evidence="7">
    <location>
        <begin position="290"/>
        <end position="309"/>
    </location>
</feature>
<gene>
    <name evidence="10" type="ORF">HMPREF0765_0985</name>
</gene>
<evidence type="ECO:0000259" key="8">
    <source>
        <dbReference type="PROSITE" id="PS50893"/>
    </source>
</evidence>
<dbReference type="HOGENOM" id="CLU_000604_84_3_10"/>
<evidence type="ECO:0000256" key="4">
    <source>
        <dbReference type="ARBA" id="ARBA00022840"/>
    </source>
</evidence>
<dbReference type="SUPFAM" id="SSF90123">
    <property type="entry name" value="ABC transporter transmembrane region"/>
    <property type="match status" value="1"/>
</dbReference>
<evidence type="ECO:0000313" key="10">
    <source>
        <dbReference type="EMBL" id="EEI93409.1"/>
    </source>
</evidence>
<evidence type="ECO:0000256" key="3">
    <source>
        <dbReference type="ARBA" id="ARBA00022741"/>
    </source>
</evidence>
<dbReference type="CDD" id="cd07346">
    <property type="entry name" value="ABC_6TM_exporters"/>
    <property type="match status" value="1"/>
</dbReference>
<dbReference type="Gene3D" id="3.40.50.300">
    <property type="entry name" value="P-loop containing nucleotide triphosphate hydrolases"/>
    <property type="match status" value="1"/>
</dbReference>
<evidence type="ECO:0000256" key="2">
    <source>
        <dbReference type="ARBA" id="ARBA00022692"/>
    </source>
</evidence>
<keyword evidence="5 7" id="KW-1133">Transmembrane helix</keyword>
<feature type="transmembrane region" description="Helical" evidence="7">
    <location>
        <begin position="168"/>
        <end position="186"/>
    </location>
</feature>
<dbReference type="PROSITE" id="PS50893">
    <property type="entry name" value="ABC_TRANSPORTER_2"/>
    <property type="match status" value="1"/>
</dbReference>